<keyword evidence="2" id="KW-1185">Reference proteome</keyword>
<dbReference type="PANTHER" id="PTHR33179">
    <property type="entry name" value="VQ MOTIF-CONTAINING PROTEIN"/>
    <property type="match status" value="1"/>
</dbReference>
<dbReference type="AlphaFoldDB" id="A0ABD2ZUN6"/>
<reference evidence="1 2" key="1">
    <citation type="submission" date="2024-11" db="EMBL/GenBank/DDBJ databases">
        <title>A near-complete genome assembly of Cinchona calisaya.</title>
        <authorList>
            <person name="Lian D.C."/>
            <person name="Zhao X.W."/>
            <person name="Wei L."/>
        </authorList>
    </citation>
    <scope>NUCLEOTIDE SEQUENCE [LARGE SCALE GENOMIC DNA]</scope>
    <source>
        <tissue evidence="1">Nenye</tissue>
    </source>
</reference>
<accession>A0ABD2ZUN6</accession>
<gene>
    <name evidence="1" type="ORF">ACH5RR_015965</name>
</gene>
<evidence type="ECO:0008006" key="3">
    <source>
        <dbReference type="Google" id="ProtNLM"/>
    </source>
</evidence>
<evidence type="ECO:0000313" key="1">
    <source>
        <dbReference type="EMBL" id="KAL3523131.1"/>
    </source>
</evidence>
<proteinExistence type="predicted"/>
<dbReference type="InterPro" id="IPR039609">
    <property type="entry name" value="VQ_15/22"/>
</dbReference>
<dbReference type="PANTHER" id="PTHR33179:SF29">
    <property type="entry name" value="OS06G0666400 PROTEIN"/>
    <property type="match status" value="1"/>
</dbReference>
<dbReference type="EMBL" id="JBJUIK010000007">
    <property type="protein sequence ID" value="KAL3523131.1"/>
    <property type="molecule type" value="Genomic_DNA"/>
</dbReference>
<organism evidence="1 2">
    <name type="scientific">Cinchona calisaya</name>
    <dbReference type="NCBI Taxonomy" id="153742"/>
    <lineage>
        <taxon>Eukaryota</taxon>
        <taxon>Viridiplantae</taxon>
        <taxon>Streptophyta</taxon>
        <taxon>Embryophyta</taxon>
        <taxon>Tracheophyta</taxon>
        <taxon>Spermatophyta</taxon>
        <taxon>Magnoliopsida</taxon>
        <taxon>eudicotyledons</taxon>
        <taxon>Gunneridae</taxon>
        <taxon>Pentapetalae</taxon>
        <taxon>asterids</taxon>
        <taxon>lamiids</taxon>
        <taxon>Gentianales</taxon>
        <taxon>Rubiaceae</taxon>
        <taxon>Cinchonoideae</taxon>
        <taxon>Cinchoneae</taxon>
        <taxon>Cinchona</taxon>
    </lineage>
</organism>
<dbReference type="Proteomes" id="UP001630127">
    <property type="component" value="Unassembled WGS sequence"/>
</dbReference>
<protein>
    <recommendedName>
        <fullName evidence="3">VQ domain-containing protein</fullName>
    </recommendedName>
</protein>
<evidence type="ECO:0000313" key="2">
    <source>
        <dbReference type="Proteomes" id="UP001630127"/>
    </source>
</evidence>
<sequence length="236" mass="26209">MSEAQVPNSIEWLENYYQHQKLDDWESPFGGISNSISDSTRSFGDDFFPGSDSILASAIPKDISLDPDSTGTNTDIHVFSPGNSSPGSNYNDLSPKATIAKQVRRRSRASRRTPTTLLNATIKNFRTLVQQYTGSHSTTSASTSGKGPITLSFGSSSQQQNDFPASFETAFGRDDPYTGQAQVQDRQQHYNNQQHVADHMYEEKQNPFSFRENTRDFSDVSHSGSSMLTVEKCGWQ</sequence>
<name>A0ABD2ZUN6_9GENT</name>
<comment type="caution">
    <text evidence="1">The sequence shown here is derived from an EMBL/GenBank/DDBJ whole genome shotgun (WGS) entry which is preliminary data.</text>
</comment>